<dbReference type="InterPro" id="IPR015915">
    <property type="entry name" value="Kelch-typ_b-propeller"/>
</dbReference>
<accession>A0A395IYM9</accession>
<keyword evidence="3" id="KW-0472">Membrane</keyword>
<gene>
    <name evidence="4" type="ORF">DID88_001988</name>
</gene>
<dbReference type="Proteomes" id="UP000249056">
    <property type="component" value="Unassembled WGS sequence"/>
</dbReference>
<reference evidence="4 5" key="1">
    <citation type="submission" date="2018-06" db="EMBL/GenBank/DDBJ databases">
        <title>Genome Sequence of the Brown Rot Fungal Pathogen Monilinia fructigena.</title>
        <authorList>
            <person name="Landi L."/>
            <person name="De Miccolis Angelini R.M."/>
            <person name="Pollastro S."/>
            <person name="Abate D."/>
            <person name="Faretra F."/>
            <person name="Romanazzi G."/>
        </authorList>
    </citation>
    <scope>NUCLEOTIDE SEQUENCE [LARGE SCALE GENOMIC DNA]</scope>
    <source>
        <strain evidence="4 5">Mfrg269</strain>
    </source>
</reference>
<keyword evidence="3" id="KW-1133">Transmembrane helix</keyword>
<dbReference type="PANTHER" id="PTHR47435">
    <property type="entry name" value="KELCH REPEAT PROTEIN (AFU_ORTHOLOGUE AFUA_5G12780)"/>
    <property type="match status" value="1"/>
</dbReference>
<proteinExistence type="predicted"/>
<evidence type="ECO:0000256" key="3">
    <source>
        <dbReference type="SAM" id="Phobius"/>
    </source>
</evidence>
<evidence type="ECO:0000256" key="1">
    <source>
        <dbReference type="ARBA" id="ARBA00022737"/>
    </source>
</evidence>
<dbReference type="InterPro" id="IPR011043">
    <property type="entry name" value="Gal_Oxase/kelch_b-propeller"/>
</dbReference>
<evidence type="ECO:0008006" key="6">
    <source>
        <dbReference type="Google" id="ProtNLM"/>
    </source>
</evidence>
<keyword evidence="5" id="KW-1185">Reference proteome</keyword>
<sequence>MFIDGGMVDWNPLSQNPSNYSNSWLLYNDLDTSPATAGMPQLNANLSKNASIPNVSGGVLWGDQVNKRFYLFGGDYYGTSPSSPNLYSYDVLYNQWESFGSPNNGVTSVSYGMGVGISELGQGYMLGGWQSNASNPDWSGPPLATSGMIKYDYQMGTWTNNTGPDQIGRAEGVMLYLPASRTGILVYFGGIQTPYNNETVIPSPMNQIHIYDIQSSQWYIQNATGDIPGDRRRFCAGATWAADRSSYNIYLYGGAGFGANASGYDDVYILSLPSFTWIKWWSNTDSPKPHNMLSCNVIDGTQMLIVGGSFPKDQSTCDTIISVVGGSPTGGAAMKSPSAGFQNNDLSVYFQQKASAVDRTPTRAITSATGSSAPQSSGKLAPGAIVGIIVGVVVGIVGLLATCFCIIRIRKTRTHVPEVSAPIVPAYSPGNPSKAFPQRPDRIYDPQNPHIAQKLTTSAYQVLPSHAPDPSNYPAPIRVS</sequence>
<comment type="caution">
    <text evidence="4">The sequence shown here is derived from an EMBL/GenBank/DDBJ whole genome shotgun (WGS) entry which is preliminary data.</text>
</comment>
<dbReference type="AlphaFoldDB" id="A0A395IYM9"/>
<keyword evidence="1" id="KW-0677">Repeat</keyword>
<feature type="transmembrane region" description="Helical" evidence="3">
    <location>
        <begin position="384"/>
        <end position="407"/>
    </location>
</feature>
<dbReference type="PANTHER" id="PTHR47435:SF4">
    <property type="entry name" value="KELCH REPEAT PROTEIN (AFU_ORTHOLOGUE AFUA_5G12780)"/>
    <property type="match status" value="1"/>
</dbReference>
<keyword evidence="2" id="KW-0408">Iron</keyword>
<protein>
    <recommendedName>
        <fullName evidence="6">Cell wall anchored protein</fullName>
    </recommendedName>
</protein>
<name>A0A395IYM9_9HELO</name>
<dbReference type="EMBL" id="QKRW01000014">
    <property type="protein sequence ID" value="RAL64513.1"/>
    <property type="molecule type" value="Genomic_DNA"/>
</dbReference>
<dbReference type="SUPFAM" id="SSF50965">
    <property type="entry name" value="Galactose oxidase, central domain"/>
    <property type="match status" value="1"/>
</dbReference>
<evidence type="ECO:0000313" key="4">
    <source>
        <dbReference type="EMBL" id="RAL64513.1"/>
    </source>
</evidence>
<dbReference type="Gene3D" id="2.120.10.80">
    <property type="entry name" value="Kelch-type beta propeller"/>
    <property type="match status" value="1"/>
</dbReference>
<dbReference type="OrthoDB" id="10251809at2759"/>
<keyword evidence="3" id="KW-0812">Transmembrane</keyword>
<evidence type="ECO:0000313" key="5">
    <source>
        <dbReference type="Proteomes" id="UP000249056"/>
    </source>
</evidence>
<evidence type="ECO:0000256" key="2">
    <source>
        <dbReference type="ARBA" id="ARBA00023004"/>
    </source>
</evidence>
<dbReference type="GO" id="GO:0019760">
    <property type="term" value="P:glucosinolate metabolic process"/>
    <property type="evidence" value="ECO:0007669"/>
    <property type="project" value="UniProtKB-ARBA"/>
</dbReference>
<organism evidence="4 5">
    <name type="scientific">Monilinia fructigena</name>
    <dbReference type="NCBI Taxonomy" id="38457"/>
    <lineage>
        <taxon>Eukaryota</taxon>
        <taxon>Fungi</taxon>
        <taxon>Dikarya</taxon>
        <taxon>Ascomycota</taxon>
        <taxon>Pezizomycotina</taxon>
        <taxon>Leotiomycetes</taxon>
        <taxon>Helotiales</taxon>
        <taxon>Sclerotiniaceae</taxon>
        <taxon>Monilinia</taxon>
    </lineage>
</organism>
<dbReference type="Pfam" id="PF24681">
    <property type="entry name" value="Kelch_KLHDC2_KLHL20_DRC7"/>
    <property type="match status" value="1"/>
</dbReference>